<evidence type="ECO:0000256" key="7">
    <source>
        <dbReference type="RuleBase" id="RU003355"/>
    </source>
</evidence>
<dbReference type="AlphaFoldDB" id="A0A543P9L8"/>
<name>A0A543P9L8_9ACTN</name>
<feature type="domain" description="Peptidase S8/S53" evidence="10">
    <location>
        <begin position="144"/>
        <end position="458"/>
    </location>
</feature>
<evidence type="ECO:0000256" key="6">
    <source>
        <dbReference type="PROSITE-ProRule" id="PRU01240"/>
    </source>
</evidence>
<keyword evidence="3 6" id="KW-0378">Hydrolase</keyword>
<dbReference type="EMBL" id="VFQE01000001">
    <property type="protein sequence ID" value="TQN40783.1"/>
    <property type="molecule type" value="Genomic_DNA"/>
</dbReference>
<evidence type="ECO:0000259" key="10">
    <source>
        <dbReference type="Pfam" id="PF00082"/>
    </source>
</evidence>
<dbReference type="OrthoDB" id="614750at2"/>
<feature type="region of interest" description="Disordered" evidence="8">
    <location>
        <begin position="486"/>
        <end position="508"/>
    </location>
</feature>
<dbReference type="PRINTS" id="PR00723">
    <property type="entry name" value="SUBTILISIN"/>
</dbReference>
<sequence>MNPSSRRLLGVVSGAVVAGALLAAPAHAAPSDPLAPVQDFLAGQLEGLAGAARATVLVHGTGIDAARAAVDATGMRAVTEFERIGVVVASGTADQIEAARTEPGVTYLEGNTPIAFTQETSNTATRGAEAVATLTGANGSALDGSGVSVAVIDSGVDPTHPYFRNPDGSSAVVANLKSLCLVESDTGTDCVVEVPTVVDTDTISGGGHGTHVSGIVAGRPTALGDGGSLQGAAPGASLVSISTGAVLLIVGADSALNWVLENHQAPCGEGVPAAECPPIKVTNNSYGPVGGGEFDPNSATVKLQRALAAEGVVTVWAAGNDGGDGSASVTNPSGQDPTGGILSVASYYDQDTGTRDGVVSEYSSRGDSSDPSTWPDLSAPGENITSACRLYLPICATGLDPRNGPGLLDAGTFNTISGTSMAAPHVAGIVAQLFQADPTATPAEIEAALKGTTHRYSDGAAYQTVGGYTTSYDKGTGLVDVVAAAQSLTGTSEGQQGRRPVTGPRKRR</sequence>
<evidence type="ECO:0000256" key="4">
    <source>
        <dbReference type="ARBA" id="ARBA00022825"/>
    </source>
</evidence>
<feature type="compositionally biased region" description="Polar residues" evidence="8">
    <location>
        <begin position="486"/>
        <end position="495"/>
    </location>
</feature>
<organism evidence="11 12">
    <name type="scientific">Blastococcus colisei</name>
    <dbReference type="NCBI Taxonomy" id="1564162"/>
    <lineage>
        <taxon>Bacteria</taxon>
        <taxon>Bacillati</taxon>
        <taxon>Actinomycetota</taxon>
        <taxon>Actinomycetes</taxon>
        <taxon>Geodermatophilales</taxon>
        <taxon>Geodermatophilaceae</taxon>
        <taxon>Blastococcus</taxon>
    </lineage>
</organism>
<dbReference type="InterPro" id="IPR000209">
    <property type="entry name" value="Peptidase_S8/S53_dom"/>
</dbReference>
<evidence type="ECO:0000256" key="1">
    <source>
        <dbReference type="ARBA" id="ARBA00011073"/>
    </source>
</evidence>
<dbReference type="SUPFAM" id="SSF52743">
    <property type="entry name" value="Subtilisin-like"/>
    <property type="match status" value="1"/>
</dbReference>
<dbReference type="RefSeq" id="WP_142023616.1">
    <property type="nucleotide sequence ID" value="NZ_VFQE01000001.1"/>
</dbReference>
<feature type="signal peptide" evidence="9">
    <location>
        <begin position="1"/>
        <end position="28"/>
    </location>
</feature>
<dbReference type="InterPro" id="IPR006311">
    <property type="entry name" value="TAT_signal"/>
</dbReference>
<evidence type="ECO:0000256" key="9">
    <source>
        <dbReference type="SAM" id="SignalP"/>
    </source>
</evidence>
<comment type="caution">
    <text evidence="11">The sequence shown here is derived from an EMBL/GenBank/DDBJ whole genome shotgun (WGS) entry which is preliminary data.</text>
</comment>
<keyword evidence="12" id="KW-1185">Reference proteome</keyword>
<evidence type="ECO:0000256" key="3">
    <source>
        <dbReference type="ARBA" id="ARBA00022801"/>
    </source>
</evidence>
<keyword evidence="2 6" id="KW-0645">Protease</keyword>
<reference evidence="11 12" key="1">
    <citation type="submission" date="2019-06" db="EMBL/GenBank/DDBJ databases">
        <title>Sequencing the genomes of 1000 actinobacteria strains.</title>
        <authorList>
            <person name="Klenk H.-P."/>
        </authorList>
    </citation>
    <scope>NUCLEOTIDE SEQUENCE [LARGE SCALE GENOMIC DNA]</scope>
    <source>
        <strain evidence="11 12">DSM 46837</strain>
    </source>
</reference>
<keyword evidence="4 6" id="KW-0720">Serine protease</keyword>
<dbReference type="GO" id="GO:0004252">
    <property type="term" value="F:serine-type endopeptidase activity"/>
    <property type="evidence" value="ECO:0007669"/>
    <property type="project" value="UniProtKB-UniRule"/>
</dbReference>
<feature type="active site" description="Charge relay system" evidence="5 6">
    <location>
        <position position="153"/>
    </location>
</feature>
<dbReference type="PROSITE" id="PS00136">
    <property type="entry name" value="SUBTILASE_ASP"/>
    <property type="match status" value="1"/>
</dbReference>
<proteinExistence type="inferred from homology"/>
<feature type="active site" description="Charge relay system" evidence="5 6">
    <location>
        <position position="208"/>
    </location>
</feature>
<evidence type="ECO:0000256" key="2">
    <source>
        <dbReference type="ARBA" id="ARBA00022670"/>
    </source>
</evidence>
<dbReference type="InterPro" id="IPR050131">
    <property type="entry name" value="Peptidase_S8_subtilisin-like"/>
</dbReference>
<protein>
    <submittedName>
        <fullName evidence="11">Serine protease AprX</fullName>
    </submittedName>
</protein>
<dbReference type="PANTHER" id="PTHR43806:SF11">
    <property type="entry name" value="CEREVISIN-RELATED"/>
    <property type="match status" value="1"/>
</dbReference>
<dbReference type="InterPro" id="IPR036852">
    <property type="entry name" value="Peptidase_S8/S53_dom_sf"/>
</dbReference>
<dbReference type="InterPro" id="IPR023827">
    <property type="entry name" value="Peptidase_S8_Asp-AS"/>
</dbReference>
<feature type="active site" description="Charge relay system" evidence="5 6">
    <location>
        <position position="420"/>
    </location>
</feature>
<dbReference type="InterPro" id="IPR015500">
    <property type="entry name" value="Peptidase_S8_subtilisin-rel"/>
</dbReference>
<accession>A0A543P9L8</accession>
<feature type="region of interest" description="Disordered" evidence="8">
    <location>
        <begin position="355"/>
        <end position="379"/>
    </location>
</feature>
<dbReference type="Gene3D" id="3.40.50.200">
    <property type="entry name" value="Peptidase S8/S53 domain"/>
    <property type="match status" value="1"/>
</dbReference>
<dbReference type="Proteomes" id="UP000319865">
    <property type="component" value="Unassembled WGS sequence"/>
</dbReference>
<dbReference type="Pfam" id="PF00082">
    <property type="entry name" value="Peptidase_S8"/>
    <property type="match status" value="1"/>
</dbReference>
<evidence type="ECO:0000313" key="11">
    <source>
        <dbReference type="EMBL" id="TQN40783.1"/>
    </source>
</evidence>
<gene>
    <name evidence="11" type="ORF">FHU33_0132</name>
</gene>
<dbReference type="InterPro" id="IPR023828">
    <property type="entry name" value="Peptidase_S8_Ser-AS"/>
</dbReference>
<dbReference type="PROSITE" id="PS00138">
    <property type="entry name" value="SUBTILASE_SER"/>
    <property type="match status" value="1"/>
</dbReference>
<evidence type="ECO:0000313" key="12">
    <source>
        <dbReference type="Proteomes" id="UP000319865"/>
    </source>
</evidence>
<feature type="chain" id="PRO_5021753399" evidence="9">
    <location>
        <begin position="29"/>
        <end position="508"/>
    </location>
</feature>
<feature type="compositionally biased region" description="Polar residues" evidence="8">
    <location>
        <begin position="361"/>
        <end position="372"/>
    </location>
</feature>
<evidence type="ECO:0000256" key="5">
    <source>
        <dbReference type="PIRSR" id="PIRSR615500-1"/>
    </source>
</evidence>
<comment type="similarity">
    <text evidence="1 6 7">Belongs to the peptidase S8 family.</text>
</comment>
<keyword evidence="9" id="KW-0732">Signal</keyword>
<dbReference type="GO" id="GO:0006508">
    <property type="term" value="P:proteolysis"/>
    <property type="evidence" value="ECO:0007669"/>
    <property type="project" value="UniProtKB-KW"/>
</dbReference>
<dbReference type="PROSITE" id="PS51318">
    <property type="entry name" value="TAT"/>
    <property type="match status" value="1"/>
</dbReference>
<dbReference type="PROSITE" id="PS51892">
    <property type="entry name" value="SUBTILASE"/>
    <property type="match status" value="1"/>
</dbReference>
<dbReference type="PROSITE" id="PS00137">
    <property type="entry name" value="SUBTILASE_HIS"/>
    <property type="match status" value="1"/>
</dbReference>
<evidence type="ECO:0000256" key="8">
    <source>
        <dbReference type="SAM" id="MobiDB-lite"/>
    </source>
</evidence>
<dbReference type="PANTHER" id="PTHR43806">
    <property type="entry name" value="PEPTIDASE S8"/>
    <property type="match status" value="1"/>
</dbReference>
<dbReference type="InterPro" id="IPR022398">
    <property type="entry name" value="Peptidase_S8_His-AS"/>
</dbReference>